<evidence type="ECO:0008006" key="3">
    <source>
        <dbReference type="Google" id="ProtNLM"/>
    </source>
</evidence>
<evidence type="ECO:0000313" key="1">
    <source>
        <dbReference type="EMBL" id="RFU25551.1"/>
    </source>
</evidence>
<reference evidence="1 2" key="1">
    <citation type="submission" date="2018-05" db="EMBL/GenBank/DDBJ databases">
        <title>Draft genome sequence of Scytalidium lignicola DSM 105466, a ubiquitous saprotrophic fungus.</title>
        <authorList>
            <person name="Buettner E."/>
            <person name="Gebauer A.M."/>
            <person name="Hofrichter M."/>
            <person name="Liers C."/>
            <person name="Kellner H."/>
        </authorList>
    </citation>
    <scope>NUCLEOTIDE SEQUENCE [LARGE SCALE GENOMIC DNA]</scope>
    <source>
        <strain evidence="1 2">DSM 105466</strain>
    </source>
</reference>
<protein>
    <recommendedName>
        <fullName evidence="3">Transferase</fullName>
    </recommendedName>
</protein>
<keyword evidence="2" id="KW-1185">Reference proteome</keyword>
<feature type="non-terminal residue" evidence="1">
    <location>
        <position position="1"/>
    </location>
</feature>
<dbReference type="EMBL" id="NCSJ02000325">
    <property type="protein sequence ID" value="RFU25551.1"/>
    <property type="molecule type" value="Genomic_DNA"/>
</dbReference>
<name>A0A3E2GWR2_SCYLI</name>
<dbReference type="OrthoDB" id="21502at2759"/>
<feature type="non-terminal residue" evidence="1">
    <location>
        <position position="481"/>
    </location>
</feature>
<dbReference type="Gene3D" id="3.30.559.10">
    <property type="entry name" value="Chloramphenicol acetyltransferase-like domain"/>
    <property type="match status" value="2"/>
</dbReference>
<organism evidence="1 2">
    <name type="scientific">Scytalidium lignicola</name>
    <name type="common">Hyphomycete</name>
    <dbReference type="NCBI Taxonomy" id="5539"/>
    <lineage>
        <taxon>Eukaryota</taxon>
        <taxon>Fungi</taxon>
        <taxon>Dikarya</taxon>
        <taxon>Ascomycota</taxon>
        <taxon>Pezizomycotina</taxon>
        <taxon>Leotiomycetes</taxon>
        <taxon>Leotiomycetes incertae sedis</taxon>
        <taxon>Scytalidium</taxon>
    </lineage>
</organism>
<accession>A0A3E2GWR2</accession>
<evidence type="ECO:0000313" key="2">
    <source>
        <dbReference type="Proteomes" id="UP000258309"/>
    </source>
</evidence>
<proteinExistence type="predicted"/>
<dbReference type="AlphaFoldDB" id="A0A3E2GWR2"/>
<dbReference type="Proteomes" id="UP000258309">
    <property type="component" value="Unassembled WGS sequence"/>
</dbReference>
<gene>
    <name evidence="1" type="ORF">B7463_g10788</name>
</gene>
<dbReference type="STRING" id="5539.A0A3E2GWR2"/>
<comment type="caution">
    <text evidence="1">The sequence shown here is derived from an EMBL/GenBank/DDBJ whole genome shotgun (WGS) entry which is preliminary data.</text>
</comment>
<dbReference type="OMA" id="DCWEVVK"/>
<sequence>MQFPQSPFYSQSNDKLTKETVIYLTLVIRGRLDPDVLHRKALELVAHWPILGGSLDLKSSPYSISKGSECDFRVRELRASTLSKYSSFLGNMIKTRDMVRSGTKPWAPDTTSDSSLDDIAHFNSISRAASPPTSIFTLRVTILDDATIFGFRVPHYVTDGTGLYEIVKAYSNIVAGNSVQKLIPPPDINVPISQCIRNDGDQNIIFSELLSQDVSICKADEIHTRGIWPAIKQAVNILIHNYASFLQGMSFSNGYVYLPREFISELHNQCQKEVSVVNRSSSDGEIILSKLDVLVAWFLKVSYKHMPPESDEGPFDLIHMMSYRFCTQIPGDGSEDSNSMTYLRNSHAAMCLRWSSFRKFQAMKLAQVALAVRALVNYNKSESSVKSFLKFYEVHVDATLSYGPKGARVGYLPVVTSWTTFPYFELDFSSALEKKEPYSDVGHDTMGKVVFVDPQIQSGFGIQIRPIIIVTKDSHQGISAE</sequence>
<dbReference type="InterPro" id="IPR023213">
    <property type="entry name" value="CAT-like_dom_sf"/>
</dbReference>